<protein>
    <submittedName>
        <fullName evidence="1">Uncharacterized protein</fullName>
    </submittedName>
</protein>
<dbReference type="OrthoDB" id="7578075at2"/>
<evidence type="ECO:0000313" key="1">
    <source>
        <dbReference type="EMBL" id="AXK43826.1"/>
    </source>
</evidence>
<dbReference type="KEGG" id="err:DVR09_15330"/>
<sequence>MTIALPEGYTSVEDALPKDDHPVLAIRESGYLSCEFEIITAMYRPDYRPKSPWRDITGDSVNDTGSGILGWAYADELLKPTGDKRAFA</sequence>
<dbReference type="EMBL" id="CP031358">
    <property type="protein sequence ID" value="AXK43826.1"/>
    <property type="molecule type" value="Genomic_DNA"/>
</dbReference>
<proteinExistence type="predicted"/>
<keyword evidence="1" id="KW-0614">Plasmid</keyword>
<dbReference type="RefSeq" id="WP_115418139.1">
    <property type="nucleotide sequence ID" value="NZ_CP031358.1"/>
</dbReference>
<geneLocation type="plasmid" evidence="1 2">
    <name>unnamed</name>
</geneLocation>
<gene>
    <name evidence="1" type="ORF">DVR09_15330</name>
</gene>
<organism evidence="1 2">
    <name type="scientific">Erythrobacter aureus</name>
    <dbReference type="NCBI Taxonomy" id="2182384"/>
    <lineage>
        <taxon>Bacteria</taxon>
        <taxon>Pseudomonadati</taxon>
        <taxon>Pseudomonadota</taxon>
        <taxon>Alphaproteobacteria</taxon>
        <taxon>Sphingomonadales</taxon>
        <taxon>Erythrobacteraceae</taxon>
        <taxon>Erythrobacter/Porphyrobacter group</taxon>
        <taxon>Erythrobacter</taxon>
    </lineage>
</organism>
<keyword evidence="2" id="KW-1185">Reference proteome</keyword>
<reference evidence="1 2" key="1">
    <citation type="submission" date="2018-07" db="EMBL/GenBank/DDBJ databases">
        <title>Genome sequence of Erythrobacter strain YH-07, an antagonistic bacterium isolated from Yellow Sea.</title>
        <authorList>
            <person name="Tang T."/>
            <person name="Liu Q."/>
            <person name="Sun X."/>
        </authorList>
    </citation>
    <scope>NUCLEOTIDE SEQUENCE [LARGE SCALE GENOMIC DNA]</scope>
    <source>
        <strain evidence="1 2">YH-07</strain>
        <plasmid evidence="1 2">unnamed</plasmid>
    </source>
</reference>
<dbReference type="AlphaFoldDB" id="A0A345YIS4"/>
<accession>A0A345YIS4</accession>
<dbReference type="Proteomes" id="UP000254508">
    <property type="component" value="Plasmid unnamed"/>
</dbReference>
<name>A0A345YIS4_9SPHN</name>
<evidence type="ECO:0000313" key="2">
    <source>
        <dbReference type="Proteomes" id="UP000254508"/>
    </source>
</evidence>